<sequence length="389" mass="42640">MTAIEVRNLTFVGRGGRTLLDDVSLTVPDGSTFALCGPPGAGKTALLRVIVGIDDQTEGDVLFDDVLVNAVGPRERDVAMVFSDFALHPHLDVYDNLSFSSTLRKGVDRDALDDRVEEVAEFLALTALLDLKPADLDDAQRQRVAIGRSLVREAAVYLFDEPFSAQSDHSRALVRSVTTQWQGEKTRTSVVTTTDVEEALALSDHLAVMHRGVVHQVGSPRELYDRPADLFVAGFLGRPAMNLVAARPTGSRLVLPFTSIPMDVELERAVGDRDLVIVGIRPEQCLDATSAEAREVCDRVELTSRIDEVEWRGRSQLVYFGFELDPEVEGQLEAIEDALDFDLFQSFLAAELSAGSPLRAGMSARIVVPRDAIHVFDPETGENLTPRRS</sequence>
<evidence type="ECO:0000259" key="7">
    <source>
        <dbReference type="PROSITE" id="PS50893"/>
    </source>
</evidence>
<dbReference type="InterPro" id="IPR027417">
    <property type="entry name" value="P-loop_NTPase"/>
</dbReference>
<keyword evidence="1" id="KW-0813">Transport</keyword>
<name>A0A5C8NKU0_9ACTN</name>
<keyword evidence="5" id="KW-1278">Translocase</keyword>
<dbReference type="Gene3D" id="2.40.50.100">
    <property type="match status" value="1"/>
</dbReference>
<dbReference type="RefSeq" id="WP_147685839.1">
    <property type="nucleotide sequence ID" value="NZ_VDUX01000003.1"/>
</dbReference>
<dbReference type="InterPro" id="IPR047641">
    <property type="entry name" value="ABC_transpr_MalK/UgpC-like"/>
</dbReference>
<keyword evidence="4 8" id="KW-0067">ATP-binding</keyword>
<keyword evidence="6" id="KW-0472">Membrane</keyword>
<dbReference type="SUPFAM" id="SSF50331">
    <property type="entry name" value="MOP-like"/>
    <property type="match status" value="1"/>
</dbReference>
<dbReference type="SMART" id="SM00382">
    <property type="entry name" value="AAA"/>
    <property type="match status" value="1"/>
</dbReference>
<dbReference type="SUPFAM" id="SSF52540">
    <property type="entry name" value="P-loop containing nucleoside triphosphate hydrolases"/>
    <property type="match status" value="1"/>
</dbReference>
<feature type="domain" description="ABC transporter" evidence="7">
    <location>
        <begin position="4"/>
        <end position="236"/>
    </location>
</feature>
<dbReference type="InterPro" id="IPR003593">
    <property type="entry name" value="AAA+_ATPase"/>
</dbReference>
<dbReference type="GO" id="GO:0005524">
    <property type="term" value="F:ATP binding"/>
    <property type="evidence" value="ECO:0007669"/>
    <property type="project" value="UniProtKB-KW"/>
</dbReference>
<dbReference type="OrthoDB" id="3180400at2"/>
<dbReference type="Pfam" id="PF00005">
    <property type="entry name" value="ABC_tran"/>
    <property type="match status" value="1"/>
</dbReference>
<evidence type="ECO:0000256" key="2">
    <source>
        <dbReference type="ARBA" id="ARBA00022475"/>
    </source>
</evidence>
<gene>
    <name evidence="8" type="ORF">FHP06_08775</name>
</gene>
<evidence type="ECO:0000313" key="9">
    <source>
        <dbReference type="Proteomes" id="UP000321571"/>
    </source>
</evidence>
<dbReference type="Gene3D" id="3.40.50.300">
    <property type="entry name" value="P-loop containing nucleotide triphosphate hydrolases"/>
    <property type="match status" value="1"/>
</dbReference>
<evidence type="ECO:0000313" key="8">
    <source>
        <dbReference type="EMBL" id="TXL61505.1"/>
    </source>
</evidence>
<evidence type="ECO:0000256" key="5">
    <source>
        <dbReference type="ARBA" id="ARBA00022967"/>
    </source>
</evidence>
<dbReference type="EMBL" id="VDUX01000003">
    <property type="protein sequence ID" value="TXL61505.1"/>
    <property type="molecule type" value="Genomic_DNA"/>
</dbReference>
<proteinExistence type="predicted"/>
<keyword evidence="9" id="KW-1185">Reference proteome</keyword>
<evidence type="ECO:0000256" key="1">
    <source>
        <dbReference type="ARBA" id="ARBA00022448"/>
    </source>
</evidence>
<evidence type="ECO:0000256" key="3">
    <source>
        <dbReference type="ARBA" id="ARBA00022741"/>
    </source>
</evidence>
<protein>
    <submittedName>
        <fullName evidence="8">ABC transporter ATP-binding protein</fullName>
    </submittedName>
</protein>
<keyword evidence="2" id="KW-1003">Cell membrane</keyword>
<dbReference type="InterPro" id="IPR008995">
    <property type="entry name" value="Mo/tungstate-bd_C_term_dom"/>
</dbReference>
<organism evidence="8 9">
    <name type="scientific">Aeromicrobium terrae</name>
    <dbReference type="NCBI Taxonomy" id="2498846"/>
    <lineage>
        <taxon>Bacteria</taxon>
        <taxon>Bacillati</taxon>
        <taxon>Actinomycetota</taxon>
        <taxon>Actinomycetes</taxon>
        <taxon>Propionibacteriales</taxon>
        <taxon>Nocardioidaceae</taxon>
        <taxon>Aeromicrobium</taxon>
    </lineage>
</organism>
<reference evidence="8 9" key="1">
    <citation type="submission" date="2019-06" db="EMBL/GenBank/DDBJ databases">
        <title>Aeromicrobium sp. nov., isolated from a maize field.</title>
        <authorList>
            <person name="Lin S.-Y."/>
            <person name="Tsai C.-F."/>
            <person name="Young C.-C."/>
        </authorList>
    </citation>
    <scope>NUCLEOTIDE SEQUENCE [LARGE SCALE GENOMIC DNA]</scope>
    <source>
        <strain evidence="8 9">CC-CFT486</strain>
    </source>
</reference>
<evidence type="ECO:0000256" key="4">
    <source>
        <dbReference type="ARBA" id="ARBA00022840"/>
    </source>
</evidence>
<dbReference type="PANTHER" id="PTHR43875:SF15">
    <property type="entry name" value="TREHALOSE IMPORT ATP-BINDING PROTEIN SUGC"/>
    <property type="match status" value="1"/>
</dbReference>
<dbReference type="AlphaFoldDB" id="A0A5C8NKU0"/>
<dbReference type="PROSITE" id="PS50893">
    <property type="entry name" value="ABC_TRANSPORTER_2"/>
    <property type="match status" value="1"/>
</dbReference>
<dbReference type="InterPro" id="IPR003439">
    <property type="entry name" value="ABC_transporter-like_ATP-bd"/>
</dbReference>
<dbReference type="PANTHER" id="PTHR43875">
    <property type="entry name" value="MALTODEXTRIN IMPORT ATP-BINDING PROTEIN MSMX"/>
    <property type="match status" value="1"/>
</dbReference>
<dbReference type="GO" id="GO:0016887">
    <property type="term" value="F:ATP hydrolysis activity"/>
    <property type="evidence" value="ECO:0007669"/>
    <property type="project" value="InterPro"/>
</dbReference>
<comment type="caution">
    <text evidence="8">The sequence shown here is derived from an EMBL/GenBank/DDBJ whole genome shotgun (WGS) entry which is preliminary data.</text>
</comment>
<keyword evidence="3" id="KW-0547">Nucleotide-binding</keyword>
<dbReference type="Proteomes" id="UP000321571">
    <property type="component" value="Unassembled WGS sequence"/>
</dbReference>
<evidence type="ECO:0000256" key="6">
    <source>
        <dbReference type="ARBA" id="ARBA00023136"/>
    </source>
</evidence>
<accession>A0A5C8NKU0</accession>
<dbReference type="GO" id="GO:0055052">
    <property type="term" value="C:ATP-binding cassette (ABC) transporter complex, substrate-binding subunit-containing"/>
    <property type="evidence" value="ECO:0007669"/>
    <property type="project" value="TreeGrafter"/>
</dbReference>